<dbReference type="EMBL" id="CP017269">
    <property type="protein sequence ID" value="AOT71017.1"/>
    <property type="molecule type" value="Genomic_DNA"/>
</dbReference>
<evidence type="ECO:0000256" key="7">
    <source>
        <dbReference type="ARBA" id="ARBA00060552"/>
    </source>
</evidence>
<feature type="binding site" evidence="9">
    <location>
        <position position="69"/>
    </location>
    <ligand>
        <name>S-adenosyl-L-methionine</name>
        <dbReference type="ChEBI" id="CHEBI:59789"/>
    </ligand>
</feature>
<keyword evidence="6 9" id="KW-0819">tRNA processing</keyword>
<dbReference type="UniPathway" id="UPA00989"/>
<evidence type="ECO:0000313" key="10">
    <source>
        <dbReference type="EMBL" id="AOT71017.1"/>
    </source>
</evidence>
<evidence type="ECO:0000313" key="11">
    <source>
        <dbReference type="Proteomes" id="UP000095743"/>
    </source>
</evidence>
<protein>
    <recommendedName>
        <fullName evidence="9">tRNA (guanine-N(7)-)-methyltransferase</fullName>
        <ecNumber evidence="9">2.1.1.33</ecNumber>
    </recommendedName>
    <alternativeName>
        <fullName evidence="9">tRNA (guanine(46)-N(7))-methyltransferase</fullName>
    </alternativeName>
    <alternativeName>
        <fullName evidence="9">tRNA(m7G46)-methyltransferase</fullName>
    </alternativeName>
</protein>
<proteinExistence type="inferred from homology"/>
<dbReference type="PANTHER" id="PTHR23417">
    <property type="entry name" value="3-DEOXY-D-MANNO-OCTULOSONIC-ACID TRANSFERASE/TRNA GUANINE-N 7 - -METHYLTRANSFERASE"/>
    <property type="match status" value="1"/>
</dbReference>
<feature type="binding site" evidence="9">
    <location>
        <position position="122"/>
    </location>
    <ligand>
        <name>substrate</name>
    </ligand>
</feature>
<dbReference type="GO" id="GO:0008176">
    <property type="term" value="F:tRNA (guanine(46)-N7)-methyltransferase activity"/>
    <property type="evidence" value="ECO:0007669"/>
    <property type="project" value="UniProtKB-UniRule"/>
</dbReference>
<feature type="binding site" evidence="9">
    <location>
        <position position="154"/>
    </location>
    <ligand>
        <name>substrate</name>
    </ligand>
</feature>
<dbReference type="PANTHER" id="PTHR23417:SF14">
    <property type="entry name" value="PENTACOTRIPEPTIDE-REPEAT REGION OF PRORP DOMAIN-CONTAINING PROTEIN"/>
    <property type="match status" value="1"/>
</dbReference>
<feature type="binding site" evidence="9">
    <location>
        <begin position="191"/>
        <end position="194"/>
    </location>
    <ligand>
        <name>substrate</name>
    </ligand>
</feature>
<evidence type="ECO:0000256" key="1">
    <source>
        <dbReference type="ARBA" id="ARBA00000142"/>
    </source>
</evidence>
<dbReference type="InterPro" id="IPR055361">
    <property type="entry name" value="tRNA_methyltr_TrmB_bact"/>
</dbReference>
<evidence type="ECO:0000256" key="5">
    <source>
        <dbReference type="ARBA" id="ARBA00022691"/>
    </source>
</evidence>
<evidence type="ECO:0000256" key="2">
    <source>
        <dbReference type="ARBA" id="ARBA00003015"/>
    </source>
</evidence>
<dbReference type="KEGG" id="gfe:Gferi_16510"/>
<dbReference type="InterPro" id="IPR029063">
    <property type="entry name" value="SAM-dependent_MTases_sf"/>
</dbReference>
<dbReference type="HAMAP" id="MF_01057">
    <property type="entry name" value="tRNA_methyltr_TrmB"/>
    <property type="match status" value="1"/>
</dbReference>
<keyword evidence="3 9" id="KW-0489">Methyltransferase</keyword>
<gene>
    <name evidence="9" type="primary">trmB</name>
    <name evidence="10" type="ORF">Gferi_16510</name>
</gene>
<dbReference type="AlphaFoldDB" id="A0A1D8GJD5"/>
<feature type="binding site" evidence="9">
    <location>
        <position position="118"/>
    </location>
    <ligand>
        <name>S-adenosyl-L-methionine</name>
        <dbReference type="ChEBI" id="CHEBI:59789"/>
    </ligand>
</feature>
<dbReference type="OrthoDB" id="9802090at2"/>
<reference evidence="10 11" key="1">
    <citation type="submission" date="2016-09" db="EMBL/GenBank/DDBJ databases">
        <title>Genomic analysis reveals versatility of anaerobic energy metabolism of Geosporobacter ferrireducens IRF9 of phylum Firmicutes.</title>
        <authorList>
            <person name="Kim S.-J."/>
        </authorList>
    </citation>
    <scope>NUCLEOTIDE SEQUENCE [LARGE SCALE GENOMIC DNA]</scope>
    <source>
        <strain evidence="10 11">IRF9</strain>
    </source>
</reference>
<evidence type="ECO:0000256" key="8">
    <source>
        <dbReference type="ARBA" id="ARBA00060767"/>
    </source>
</evidence>
<comment type="pathway">
    <text evidence="7 9">tRNA modification; N(7)-methylguanine-tRNA biosynthesis.</text>
</comment>
<comment type="catalytic activity">
    <reaction evidence="1 9">
        <text>guanosine(46) in tRNA + S-adenosyl-L-methionine = N(7)-methylguanosine(46) in tRNA + S-adenosyl-L-homocysteine</text>
        <dbReference type="Rhea" id="RHEA:42708"/>
        <dbReference type="Rhea" id="RHEA-COMP:10188"/>
        <dbReference type="Rhea" id="RHEA-COMP:10189"/>
        <dbReference type="ChEBI" id="CHEBI:57856"/>
        <dbReference type="ChEBI" id="CHEBI:59789"/>
        <dbReference type="ChEBI" id="CHEBI:74269"/>
        <dbReference type="ChEBI" id="CHEBI:74480"/>
        <dbReference type="EC" id="2.1.1.33"/>
    </reaction>
</comment>
<dbReference type="SUPFAM" id="SSF53335">
    <property type="entry name" value="S-adenosyl-L-methionine-dependent methyltransferases"/>
    <property type="match status" value="1"/>
</dbReference>
<dbReference type="STRING" id="1424294.Gferi_16510"/>
<evidence type="ECO:0000256" key="3">
    <source>
        <dbReference type="ARBA" id="ARBA00022603"/>
    </source>
</evidence>
<dbReference type="Pfam" id="PF02390">
    <property type="entry name" value="Methyltransf_4"/>
    <property type="match status" value="1"/>
</dbReference>
<keyword evidence="5 9" id="KW-0949">S-adenosyl-L-methionine</keyword>
<dbReference type="FunFam" id="3.40.50.150:FF:000035">
    <property type="entry name" value="tRNA (guanine-N(7)-)-methyltransferase"/>
    <property type="match status" value="1"/>
</dbReference>
<organism evidence="10 11">
    <name type="scientific">Geosporobacter ferrireducens</name>
    <dbReference type="NCBI Taxonomy" id="1424294"/>
    <lineage>
        <taxon>Bacteria</taxon>
        <taxon>Bacillati</taxon>
        <taxon>Bacillota</taxon>
        <taxon>Clostridia</taxon>
        <taxon>Peptostreptococcales</taxon>
        <taxon>Thermotaleaceae</taxon>
        <taxon>Geosporobacter</taxon>
    </lineage>
</organism>
<dbReference type="NCBIfam" id="TIGR00091">
    <property type="entry name" value="tRNA (guanosine(46)-N7)-methyltransferase TrmB"/>
    <property type="match status" value="1"/>
</dbReference>
<evidence type="ECO:0000256" key="6">
    <source>
        <dbReference type="ARBA" id="ARBA00022694"/>
    </source>
</evidence>
<dbReference type="Gene3D" id="3.40.50.150">
    <property type="entry name" value="Vaccinia Virus protein VP39"/>
    <property type="match status" value="1"/>
</dbReference>
<keyword evidence="11" id="KW-1185">Reference proteome</keyword>
<accession>A0A1D8GJD5</accession>
<feature type="binding site" evidence="9">
    <location>
        <position position="96"/>
    </location>
    <ligand>
        <name>S-adenosyl-L-methionine</name>
        <dbReference type="ChEBI" id="CHEBI:59789"/>
    </ligand>
</feature>
<keyword evidence="4 9" id="KW-0808">Transferase</keyword>
<evidence type="ECO:0000256" key="9">
    <source>
        <dbReference type="HAMAP-Rule" id="MF_01057"/>
    </source>
</evidence>
<feature type="binding site" evidence="9">
    <location>
        <position position="44"/>
    </location>
    <ligand>
        <name>S-adenosyl-L-methionine</name>
        <dbReference type="ChEBI" id="CHEBI:59789"/>
    </ligand>
</feature>
<dbReference type="Proteomes" id="UP000095743">
    <property type="component" value="Chromosome"/>
</dbReference>
<evidence type="ECO:0000256" key="4">
    <source>
        <dbReference type="ARBA" id="ARBA00022679"/>
    </source>
</evidence>
<comment type="function">
    <text evidence="2 9">Catalyzes the formation of N(7)-methylguanine at position 46 (m7G46) in tRNA.</text>
</comment>
<dbReference type="PROSITE" id="PS51625">
    <property type="entry name" value="SAM_MT_TRMB"/>
    <property type="match status" value="1"/>
</dbReference>
<comment type="caution">
    <text evidence="9">Lacks conserved residue(s) required for the propagation of feature annotation.</text>
</comment>
<name>A0A1D8GJD5_9FIRM</name>
<dbReference type="CDD" id="cd02440">
    <property type="entry name" value="AdoMet_MTases"/>
    <property type="match status" value="1"/>
</dbReference>
<dbReference type="InterPro" id="IPR003358">
    <property type="entry name" value="tRNA_(Gua-N-7)_MeTrfase_Trmb"/>
</dbReference>
<sequence>MRRRKKPGSEEKLLSKDKLVVAEPERYKGTWHTYFQQKGEIHVEIGTGRGQFLTTMAERNPHINYVGIEMKEEVLLQAVIKAEEKKLQNIAFLWLDANRLTEIFEDSELQRMFINFCDPWPKNRWAKRRLTYRGFLEIYKNLLAASGEIHFKTDNAKLFEFSLNEFSHCDFQLKKITFDLHQSDLQENITTEYEDKFVQMGKPIYRCEARKRN</sequence>
<dbReference type="RefSeq" id="WP_069978397.1">
    <property type="nucleotide sequence ID" value="NZ_CP017269.1"/>
</dbReference>
<dbReference type="GO" id="GO:0043527">
    <property type="term" value="C:tRNA methyltransferase complex"/>
    <property type="evidence" value="ECO:0007669"/>
    <property type="project" value="TreeGrafter"/>
</dbReference>
<dbReference type="EC" id="2.1.1.33" evidence="9"/>
<comment type="similarity">
    <text evidence="8 9">Belongs to the class I-like SAM-binding methyltransferase superfamily. TrmB family.</text>
</comment>
<dbReference type="NCBIfam" id="NF001080">
    <property type="entry name" value="PRK00121.2-2"/>
    <property type="match status" value="1"/>
</dbReference>